<organism evidence="1 2">
    <name type="scientific">Streptococcus ruminicola</name>
    <dbReference type="NCBI Taxonomy" id="2686210"/>
    <lineage>
        <taxon>Bacteria</taxon>
        <taxon>Bacillati</taxon>
        <taxon>Bacillota</taxon>
        <taxon>Bacilli</taxon>
        <taxon>Lactobacillales</taxon>
        <taxon>Streptococcaceae</taxon>
        <taxon>Streptococcus</taxon>
    </lineage>
</organism>
<name>A0A6G8I2R9_9STRE</name>
<evidence type="ECO:0000313" key="2">
    <source>
        <dbReference type="Proteomes" id="UP000503166"/>
    </source>
</evidence>
<proteinExistence type="predicted"/>
<geneLocation type="plasmid" evidence="2">
    <name>p_cnu_g2</name>
</geneLocation>
<dbReference type="KEGG" id="srum:GPZ88_09975"/>
<reference evidence="1 2" key="1">
    <citation type="submission" date="2019-12" db="EMBL/GenBank/DDBJ databases">
        <title>Complete genome sequence of Streptococcus sp. CNU G2 isolated frome Bos taurus coreanae.</title>
        <authorList>
            <person name="Park S.Y."/>
            <person name="Kim J.H."/>
            <person name="Seo S.W."/>
        </authorList>
    </citation>
    <scope>NUCLEOTIDE SEQUENCE [LARGE SCALE GENOMIC DNA]</scope>
    <source>
        <strain evidence="1 2">CNU G2</strain>
        <plasmid evidence="2">p_cnu_g2</plasmid>
    </source>
</reference>
<accession>A0A6G8I2R9</accession>
<protein>
    <submittedName>
        <fullName evidence="1">Uncharacterized protein</fullName>
    </submittedName>
</protein>
<dbReference type="RefSeq" id="WP_157328587.1">
    <property type="nucleotide sequence ID" value="NZ_CP046920.1"/>
</dbReference>
<dbReference type="Proteomes" id="UP000503166">
    <property type="component" value="Plasmid p_CNU_G2"/>
</dbReference>
<gene>
    <name evidence="1" type="ORF">GPZ88_09975</name>
</gene>
<dbReference type="EMBL" id="CP046920">
    <property type="protein sequence ID" value="QIM47395.1"/>
    <property type="molecule type" value="Genomic_DNA"/>
</dbReference>
<dbReference type="AlphaFoldDB" id="A0A6G8I2R9"/>
<evidence type="ECO:0000313" key="1">
    <source>
        <dbReference type="EMBL" id="QIM47395.1"/>
    </source>
</evidence>
<sequence>MLNELNTALRTFKNQSGEILAIYADDSCSCDSPMEWGTLFHYYTWQSGYYSMQENDFRSPEDWINYELESDDAFDKIQEKCLEKGKGVVEFANALCDALDKVGIIAKPILCYDHSDIKYYLGNHIDYWDGSVVGFVWQEKEVLRNEFKVKRLSKKCCEQAFSMVEARLETYTSWANGYVYGYRLFNKLGEEVDSCWGFIGNIYDELLSDIKSYVDTDDDKFIEFEPENFKQAV</sequence>
<keyword evidence="1" id="KW-0614">Plasmid</keyword>